<gene>
    <name evidence="3" type="ORF">BDK92_0466</name>
</gene>
<feature type="transmembrane region" description="Helical" evidence="2">
    <location>
        <begin position="34"/>
        <end position="53"/>
    </location>
</feature>
<organism evidence="3 4">
    <name type="scientific">Micromonospora pisi</name>
    <dbReference type="NCBI Taxonomy" id="589240"/>
    <lineage>
        <taxon>Bacteria</taxon>
        <taxon>Bacillati</taxon>
        <taxon>Actinomycetota</taxon>
        <taxon>Actinomycetes</taxon>
        <taxon>Micromonosporales</taxon>
        <taxon>Micromonosporaceae</taxon>
        <taxon>Micromonospora</taxon>
    </lineage>
</organism>
<dbReference type="Proteomes" id="UP000277671">
    <property type="component" value="Unassembled WGS sequence"/>
</dbReference>
<evidence type="ECO:0000313" key="4">
    <source>
        <dbReference type="Proteomes" id="UP000277671"/>
    </source>
</evidence>
<keyword evidence="4" id="KW-1185">Reference proteome</keyword>
<keyword evidence="2" id="KW-1133">Transmembrane helix</keyword>
<accession>A0A495JD10</accession>
<feature type="region of interest" description="Disordered" evidence="1">
    <location>
        <begin position="205"/>
        <end position="239"/>
    </location>
</feature>
<dbReference type="AlphaFoldDB" id="A0A495JD10"/>
<feature type="transmembrane region" description="Helical" evidence="2">
    <location>
        <begin position="138"/>
        <end position="161"/>
    </location>
</feature>
<comment type="caution">
    <text evidence="3">The sequence shown here is derived from an EMBL/GenBank/DDBJ whole genome shotgun (WGS) entry which is preliminary data.</text>
</comment>
<protein>
    <submittedName>
        <fullName evidence="3">Uncharacterized protein</fullName>
    </submittedName>
</protein>
<proteinExistence type="predicted"/>
<feature type="compositionally biased region" description="Pro residues" evidence="1">
    <location>
        <begin position="213"/>
        <end position="223"/>
    </location>
</feature>
<feature type="transmembrane region" description="Helical" evidence="2">
    <location>
        <begin position="167"/>
        <end position="190"/>
    </location>
</feature>
<reference evidence="3 4" key="1">
    <citation type="submission" date="2018-10" db="EMBL/GenBank/DDBJ databases">
        <title>Sequencing the genomes of 1000 actinobacteria strains.</title>
        <authorList>
            <person name="Klenk H.-P."/>
        </authorList>
    </citation>
    <scope>NUCLEOTIDE SEQUENCE [LARGE SCALE GENOMIC DNA]</scope>
    <source>
        <strain evidence="3 4">DSM 45175</strain>
    </source>
</reference>
<evidence type="ECO:0000256" key="1">
    <source>
        <dbReference type="SAM" id="MobiDB-lite"/>
    </source>
</evidence>
<keyword evidence="2" id="KW-0472">Membrane</keyword>
<feature type="transmembrane region" description="Helical" evidence="2">
    <location>
        <begin position="59"/>
        <end position="80"/>
    </location>
</feature>
<evidence type="ECO:0000313" key="3">
    <source>
        <dbReference type="EMBL" id="RKR86242.1"/>
    </source>
</evidence>
<keyword evidence="2" id="KW-0812">Transmembrane</keyword>
<dbReference type="RefSeq" id="WP_121154134.1">
    <property type="nucleotide sequence ID" value="NZ_RBKT01000001.1"/>
</dbReference>
<dbReference type="OrthoDB" id="3390811at2"/>
<sequence>MAEDPDIALTVALAEYEHLREARRANNDQATARFNFFLVVASAATAVAGALITGGAGTATTSAVAGIGALVLLLGLTIFVRQVEFTNRARLYAVAIDSIRTYLVRRAPELGPYVVMPTLDDDGVYQGRPPGGPWLRDAVGLSGTIGLVNSALLALATGLGVRHVGAAWWLAVTCGALVLGGGASTHVWYVRRRSRASHARIRATVERRHQPADDPPVTAPPSAPRGGATSETPRVRWTP</sequence>
<name>A0A495JD10_9ACTN</name>
<dbReference type="EMBL" id="RBKT01000001">
    <property type="protein sequence ID" value="RKR86242.1"/>
    <property type="molecule type" value="Genomic_DNA"/>
</dbReference>
<evidence type="ECO:0000256" key="2">
    <source>
        <dbReference type="SAM" id="Phobius"/>
    </source>
</evidence>